<protein>
    <submittedName>
        <fullName evidence="1">Uncharacterized protein</fullName>
    </submittedName>
</protein>
<gene>
    <name evidence="2" type="ORF">UFOVP228_31</name>
    <name evidence="1" type="ORF">UFOVP47_71</name>
</gene>
<name>A0A6J5TB97_9CAUD</name>
<dbReference type="EMBL" id="LR798273">
    <property type="protein sequence ID" value="CAB5219150.1"/>
    <property type="molecule type" value="Genomic_DNA"/>
</dbReference>
<proteinExistence type="predicted"/>
<sequence>MPSSAPKYTHQSYGTGFAIAATQEHADELLDKMTKALSKSMQTTKETVMANLLAPANVVFSLTSKGKLQLAARSQYHTGNTFRLAVYALVTDDTVKSKSVRQWERKEEEMFVPCTTTHSEQDRLLRFMCDIVSTRAGIDYVLRQAPSTRKPVKTTGVIPVDNEIMKGMTWQNY</sequence>
<evidence type="ECO:0000313" key="1">
    <source>
        <dbReference type="EMBL" id="CAB4241117.1"/>
    </source>
</evidence>
<reference evidence="1" key="1">
    <citation type="submission" date="2020-05" db="EMBL/GenBank/DDBJ databases">
        <authorList>
            <person name="Chiriac C."/>
            <person name="Salcher M."/>
            <person name="Ghai R."/>
            <person name="Kavagutti S V."/>
        </authorList>
    </citation>
    <scope>NUCLEOTIDE SEQUENCE</scope>
</reference>
<organism evidence="1">
    <name type="scientific">uncultured Caudovirales phage</name>
    <dbReference type="NCBI Taxonomy" id="2100421"/>
    <lineage>
        <taxon>Viruses</taxon>
        <taxon>Duplodnaviria</taxon>
        <taxon>Heunggongvirae</taxon>
        <taxon>Uroviricota</taxon>
        <taxon>Caudoviricetes</taxon>
        <taxon>Peduoviridae</taxon>
        <taxon>Maltschvirus</taxon>
        <taxon>Maltschvirus maltsch</taxon>
    </lineage>
</organism>
<evidence type="ECO:0000313" key="2">
    <source>
        <dbReference type="EMBL" id="CAB5219150.1"/>
    </source>
</evidence>
<dbReference type="EMBL" id="LR797820">
    <property type="protein sequence ID" value="CAB4241117.1"/>
    <property type="molecule type" value="Genomic_DNA"/>
</dbReference>
<accession>A0A6J5TB97</accession>